<keyword evidence="11" id="KW-1185">Reference proteome</keyword>
<dbReference type="PANTHER" id="PTHR43654:SF1">
    <property type="entry name" value="ISOPENTENYL PHOSPHATE KINASE"/>
    <property type="match status" value="1"/>
</dbReference>
<keyword evidence="6 8" id="KW-0418">Kinase</keyword>
<dbReference type="NCBIfam" id="TIGR01027">
    <property type="entry name" value="proB"/>
    <property type="match status" value="1"/>
</dbReference>
<name>A0A239TC67_9FIRM</name>
<dbReference type="Proteomes" id="UP000215383">
    <property type="component" value="Chromosome 1"/>
</dbReference>
<evidence type="ECO:0000313" key="11">
    <source>
        <dbReference type="Proteomes" id="UP000215383"/>
    </source>
</evidence>
<dbReference type="InterPro" id="IPR015947">
    <property type="entry name" value="PUA-like_sf"/>
</dbReference>
<evidence type="ECO:0000256" key="8">
    <source>
        <dbReference type="HAMAP-Rule" id="MF_00456"/>
    </source>
</evidence>
<dbReference type="OrthoDB" id="9804434at2"/>
<dbReference type="GO" id="GO:0005524">
    <property type="term" value="F:ATP binding"/>
    <property type="evidence" value="ECO:0007669"/>
    <property type="project" value="UniProtKB-KW"/>
</dbReference>
<keyword evidence="2 8" id="KW-0028">Amino-acid biosynthesis</keyword>
<dbReference type="EC" id="2.7.2.11" evidence="8"/>
<evidence type="ECO:0000313" key="10">
    <source>
        <dbReference type="EMBL" id="SNU95331.1"/>
    </source>
</evidence>
<evidence type="ECO:0000256" key="4">
    <source>
        <dbReference type="ARBA" id="ARBA00022679"/>
    </source>
</evidence>
<feature type="binding site" evidence="8">
    <location>
        <position position="155"/>
    </location>
    <ligand>
        <name>substrate</name>
    </ligand>
</feature>
<dbReference type="EMBL" id="LT906446">
    <property type="protein sequence ID" value="SNU95331.1"/>
    <property type="molecule type" value="Genomic_DNA"/>
</dbReference>
<evidence type="ECO:0000256" key="3">
    <source>
        <dbReference type="ARBA" id="ARBA00022650"/>
    </source>
</evidence>
<organism evidence="10 11">
    <name type="scientific">Megamonas hypermegale</name>
    <dbReference type="NCBI Taxonomy" id="158847"/>
    <lineage>
        <taxon>Bacteria</taxon>
        <taxon>Bacillati</taxon>
        <taxon>Bacillota</taxon>
        <taxon>Negativicutes</taxon>
        <taxon>Selenomonadales</taxon>
        <taxon>Selenomonadaceae</taxon>
        <taxon>Megamonas</taxon>
    </lineage>
</organism>
<dbReference type="InterPro" id="IPR036393">
    <property type="entry name" value="AceGlu_kinase-like_sf"/>
</dbReference>
<proteinExistence type="inferred from homology"/>
<dbReference type="GO" id="GO:0003723">
    <property type="term" value="F:RNA binding"/>
    <property type="evidence" value="ECO:0007669"/>
    <property type="project" value="InterPro"/>
</dbReference>
<dbReference type="InterPro" id="IPR019797">
    <property type="entry name" value="Glutamate_5-kinase_CS"/>
</dbReference>
<keyword evidence="3 8" id="KW-0641">Proline biosynthesis</keyword>
<dbReference type="UniPathway" id="UPA00098">
    <property type="reaction ID" value="UER00359"/>
</dbReference>
<evidence type="ECO:0000256" key="1">
    <source>
        <dbReference type="ARBA" id="ARBA00022490"/>
    </source>
</evidence>
<dbReference type="SUPFAM" id="SSF53633">
    <property type="entry name" value="Carbamate kinase-like"/>
    <property type="match status" value="1"/>
</dbReference>
<comment type="similarity">
    <text evidence="8">Belongs to the glutamate 5-kinase family.</text>
</comment>
<feature type="binding site" evidence="8">
    <location>
        <position position="56"/>
    </location>
    <ligand>
        <name>substrate</name>
    </ligand>
</feature>
<feature type="binding site" evidence="8">
    <location>
        <position position="16"/>
    </location>
    <ligand>
        <name>ATP</name>
        <dbReference type="ChEBI" id="CHEBI:30616"/>
    </ligand>
</feature>
<dbReference type="AlphaFoldDB" id="A0A239TC67"/>
<dbReference type="GO" id="GO:0055129">
    <property type="term" value="P:L-proline biosynthetic process"/>
    <property type="evidence" value="ECO:0007669"/>
    <property type="project" value="UniProtKB-UniRule"/>
</dbReference>
<feature type="binding site" evidence="8">
    <location>
        <begin position="175"/>
        <end position="176"/>
    </location>
    <ligand>
        <name>ATP</name>
        <dbReference type="ChEBI" id="CHEBI:30616"/>
    </ligand>
</feature>
<reference evidence="10 11" key="1">
    <citation type="submission" date="2017-06" db="EMBL/GenBank/DDBJ databases">
        <authorList>
            <consortium name="Pathogen Informatics"/>
        </authorList>
    </citation>
    <scope>NUCLEOTIDE SEQUENCE [LARGE SCALE GENOMIC DNA]</scope>
    <source>
        <strain evidence="10 11">NCTC10570</strain>
    </source>
</reference>
<dbReference type="CDD" id="cd04242">
    <property type="entry name" value="AAK_G5K_ProB"/>
    <property type="match status" value="1"/>
</dbReference>
<evidence type="ECO:0000256" key="2">
    <source>
        <dbReference type="ARBA" id="ARBA00022605"/>
    </source>
</evidence>
<dbReference type="InterPro" id="IPR011529">
    <property type="entry name" value="Glu_5kinase"/>
</dbReference>
<comment type="pathway">
    <text evidence="8">Amino-acid biosynthesis; L-proline biosynthesis; L-glutamate 5-semialdehyde from L-glutamate: step 1/2.</text>
</comment>
<feature type="binding site" evidence="8">
    <location>
        <position position="143"/>
    </location>
    <ligand>
        <name>substrate</name>
    </ligand>
</feature>
<comment type="catalytic activity">
    <reaction evidence="8">
        <text>L-glutamate + ATP = L-glutamyl 5-phosphate + ADP</text>
        <dbReference type="Rhea" id="RHEA:14877"/>
        <dbReference type="ChEBI" id="CHEBI:29985"/>
        <dbReference type="ChEBI" id="CHEBI:30616"/>
        <dbReference type="ChEBI" id="CHEBI:58274"/>
        <dbReference type="ChEBI" id="CHEBI:456216"/>
        <dbReference type="EC" id="2.7.2.11"/>
    </reaction>
</comment>
<feature type="binding site" evidence="8">
    <location>
        <begin position="217"/>
        <end position="223"/>
    </location>
    <ligand>
        <name>ATP</name>
        <dbReference type="ChEBI" id="CHEBI:30616"/>
    </ligand>
</feature>
<dbReference type="PRINTS" id="PR00474">
    <property type="entry name" value="GLU5KINASE"/>
</dbReference>
<dbReference type="GeneID" id="78506410"/>
<comment type="function">
    <text evidence="8">Catalyzes the transfer of a phosphate group to glutamate to form L-glutamate 5-phosphate.</text>
</comment>
<dbReference type="InterPro" id="IPR041739">
    <property type="entry name" value="G5K_ProB"/>
</dbReference>
<protein>
    <recommendedName>
        <fullName evidence="8">Glutamate 5-kinase</fullName>
        <ecNumber evidence="8">2.7.2.11</ecNumber>
    </recommendedName>
    <alternativeName>
        <fullName evidence="8">Gamma-glutamyl kinase</fullName>
        <shortName evidence="8">GK</shortName>
    </alternativeName>
</protein>
<dbReference type="Pfam" id="PF01472">
    <property type="entry name" value="PUA"/>
    <property type="match status" value="1"/>
</dbReference>
<evidence type="ECO:0000259" key="9">
    <source>
        <dbReference type="SMART" id="SM00359"/>
    </source>
</evidence>
<dbReference type="GO" id="GO:0004349">
    <property type="term" value="F:glutamate 5-kinase activity"/>
    <property type="evidence" value="ECO:0007669"/>
    <property type="project" value="UniProtKB-UniRule"/>
</dbReference>
<dbReference type="HAMAP" id="MF_00456">
    <property type="entry name" value="ProB"/>
    <property type="match status" value="1"/>
</dbReference>
<evidence type="ECO:0000256" key="7">
    <source>
        <dbReference type="ARBA" id="ARBA00022840"/>
    </source>
</evidence>
<dbReference type="PANTHER" id="PTHR43654">
    <property type="entry name" value="GLUTAMATE 5-KINASE"/>
    <property type="match status" value="1"/>
</dbReference>
<keyword evidence="5 8" id="KW-0547">Nucleotide-binding</keyword>
<accession>A0A239TC67</accession>
<dbReference type="InterPro" id="IPR002478">
    <property type="entry name" value="PUA"/>
</dbReference>
<dbReference type="InterPro" id="IPR036974">
    <property type="entry name" value="PUA_sf"/>
</dbReference>
<evidence type="ECO:0000256" key="6">
    <source>
        <dbReference type="ARBA" id="ARBA00022777"/>
    </source>
</evidence>
<keyword evidence="7 8" id="KW-0067">ATP-binding</keyword>
<dbReference type="SUPFAM" id="SSF88697">
    <property type="entry name" value="PUA domain-like"/>
    <property type="match status" value="1"/>
</dbReference>
<comment type="subcellular location">
    <subcellularLocation>
        <location evidence="8">Cytoplasm</location>
    </subcellularLocation>
</comment>
<dbReference type="Gene3D" id="3.40.1160.10">
    <property type="entry name" value="Acetylglutamate kinase-like"/>
    <property type="match status" value="1"/>
</dbReference>
<sequence length="377" mass="40538">MSSREQLQQAKRIIVKVGTSTLNYATGKLNIEKIELLVRELSDLANQGREIILVSSGAVGAGLERMKMKERPKTIPEKQALAAVGQGILMHLYEKLFAEYGQTVAQVLLTKENSRQYSQFINSRNALLTLLNMGVIPIINENDAVAVDELKIGDNDTLSATVATLVDADTLIILSDIDGLYTANPAKDKNARLLDEVTHITAEIEKMAGGAGTSMGTGGMSTKIKAAKIAVNSGTTMVIASGAQRNILRRLLSGEVLGTIFPAKEVHLKRRKSWLAFGKPISGDIIIDEGCKKAVLAGSSLLAVGVKAVSGNFDIGNTVRIITEDGSEIARGSVNYSSVAIQTIKGHHTSEFKTLLVNANYPLSEEVVHRDNMVIMI</sequence>
<dbReference type="PIRSF" id="PIRSF000729">
    <property type="entry name" value="GK"/>
    <property type="match status" value="1"/>
</dbReference>
<dbReference type="RefSeq" id="WP_027889203.1">
    <property type="nucleotide sequence ID" value="NZ_CASFMS010000026.1"/>
</dbReference>
<dbReference type="eggNOG" id="COG0263">
    <property type="taxonomic scope" value="Bacteria"/>
</dbReference>
<dbReference type="FunFam" id="3.40.1160.10:FF:000018">
    <property type="entry name" value="Glutamate 5-kinase"/>
    <property type="match status" value="1"/>
</dbReference>
<feature type="domain" description="PUA" evidence="9">
    <location>
        <begin position="283"/>
        <end position="361"/>
    </location>
</feature>
<dbReference type="Pfam" id="PF00696">
    <property type="entry name" value="AA_kinase"/>
    <property type="match status" value="1"/>
</dbReference>
<dbReference type="PROSITE" id="PS50890">
    <property type="entry name" value="PUA"/>
    <property type="match status" value="1"/>
</dbReference>
<dbReference type="InterPro" id="IPR001057">
    <property type="entry name" value="Glu/AcGlu_kinase"/>
</dbReference>
<dbReference type="GO" id="GO:0005829">
    <property type="term" value="C:cytosol"/>
    <property type="evidence" value="ECO:0007669"/>
    <property type="project" value="TreeGrafter"/>
</dbReference>
<dbReference type="Gene3D" id="2.30.130.10">
    <property type="entry name" value="PUA domain"/>
    <property type="match status" value="1"/>
</dbReference>
<dbReference type="CDD" id="cd21157">
    <property type="entry name" value="PUA_G5K"/>
    <property type="match status" value="1"/>
</dbReference>
<keyword evidence="4 8" id="KW-0808">Transferase</keyword>
<keyword evidence="1 8" id="KW-0963">Cytoplasm</keyword>
<dbReference type="PROSITE" id="PS00902">
    <property type="entry name" value="GLUTAMATE_5_KINASE"/>
    <property type="match status" value="1"/>
</dbReference>
<dbReference type="InterPro" id="IPR001048">
    <property type="entry name" value="Asp/Glu/Uridylate_kinase"/>
</dbReference>
<dbReference type="InterPro" id="IPR005715">
    <property type="entry name" value="Glu_5kinase/COase_Synthase"/>
</dbReference>
<gene>
    <name evidence="8 10" type="primary">proB</name>
    <name evidence="10" type="ORF">SAMEA4364220_00375</name>
</gene>
<dbReference type="SMART" id="SM00359">
    <property type="entry name" value="PUA"/>
    <property type="match status" value="1"/>
</dbReference>
<evidence type="ECO:0000256" key="5">
    <source>
        <dbReference type="ARBA" id="ARBA00022741"/>
    </source>
</evidence>